<dbReference type="CDD" id="cd05380">
    <property type="entry name" value="CAP_euk"/>
    <property type="match status" value="1"/>
</dbReference>
<organism evidence="4">
    <name type="scientific">Caenorhabditis brenneri</name>
    <name type="common">Nematode worm</name>
    <dbReference type="NCBI Taxonomy" id="135651"/>
    <lineage>
        <taxon>Eukaryota</taxon>
        <taxon>Metazoa</taxon>
        <taxon>Ecdysozoa</taxon>
        <taxon>Nematoda</taxon>
        <taxon>Chromadorea</taxon>
        <taxon>Rhabditida</taxon>
        <taxon>Rhabditina</taxon>
        <taxon>Rhabditomorpha</taxon>
        <taxon>Rhabditoidea</taxon>
        <taxon>Rhabditidae</taxon>
        <taxon>Peloderinae</taxon>
        <taxon>Caenorhabditis</taxon>
    </lineage>
</organism>
<name>G0MT69_CAEBE</name>
<dbReference type="InterPro" id="IPR002413">
    <property type="entry name" value="V5_allergen-like"/>
</dbReference>
<keyword evidence="1" id="KW-0732">Signal</keyword>
<dbReference type="OrthoDB" id="5876828at2759"/>
<dbReference type="Proteomes" id="UP000008068">
    <property type="component" value="Unassembled WGS sequence"/>
</dbReference>
<dbReference type="InParanoid" id="G0MT69"/>
<dbReference type="PRINTS" id="PR00837">
    <property type="entry name" value="V5TPXLIKE"/>
</dbReference>
<gene>
    <name evidence="3" type="ORF">CAEBREN_26368</name>
</gene>
<dbReference type="AlphaFoldDB" id="G0MT69"/>
<keyword evidence="4" id="KW-1185">Reference proteome</keyword>
<dbReference type="SMART" id="SM00198">
    <property type="entry name" value="SCP"/>
    <property type="match status" value="1"/>
</dbReference>
<feature type="signal peptide" evidence="1">
    <location>
        <begin position="1"/>
        <end position="16"/>
    </location>
</feature>
<dbReference type="Gene3D" id="3.40.33.10">
    <property type="entry name" value="CAP"/>
    <property type="match status" value="1"/>
</dbReference>
<dbReference type="eggNOG" id="KOG3017">
    <property type="taxonomic scope" value="Eukaryota"/>
</dbReference>
<dbReference type="InterPro" id="IPR001283">
    <property type="entry name" value="CRISP-related"/>
</dbReference>
<sequence length="210" mass="22645">MKLLLLCLAVFGASSAQFSPEGTSMILNGHNDFRSTIAMGWFTANGVQQPSATDMNKLIWADVLASEAQDYSSSCPSDYSGVDNRGEAMYYAWSTDNVDNLDGFGLDALNDWEQEFNNFGLSSLLYDQAASQSGIRDGVQMAFSTTTSVGCGVTNCGPDPDRFDQANKIIVVCRYGIQEDQIGLNIYEAGDTCSNCNNFLMCDNGSGLCA</sequence>
<proteinExistence type="predicted"/>
<evidence type="ECO:0000259" key="2">
    <source>
        <dbReference type="SMART" id="SM00198"/>
    </source>
</evidence>
<evidence type="ECO:0000313" key="4">
    <source>
        <dbReference type="Proteomes" id="UP000008068"/>
    </source>
</evidence>
<dbReference type="HOGENOM" id="CLU_035730_7_1_1"/>
<dbReference type="PANTHER" id="PTHR10334">
    <property type="entry name" value="CYSTEINE-RICH SECRETORY PROTEIN-RELATED"/>
    <property type="match status" value="1"/>
</dbReference>
<dbReference type="Pfam" id="PF00188">
    <property type="entry name" value="CAP"/>
    <property type="match status" value="1"/>
</dbReference>
<feature type="domain" description="SCP" evidence="2">
    <location>
        <begin position="21"/>
        <end position="176"/>
    </location>
</feature>
<accession>G0MT69</accession>
<evidence type="ECO:0000313" key="3">
    <source>
        <dbReference type="EMBL" id="EGT43795.1"/>
    </source>
</evidence>
<dbReference type="STRING" id="135651.G0MT69"/>
<dbReference type="FunFam" id="3.40.33.10:FF:000013">
    <property type="entry name" value="SCP-Like extracellular protein"/>
    <property type="match status" value="1"/>
</dbReference>
<dbReference type="InterPro" id="IPR035940">
    <property type="entry name" value="CAP_sf"/>
</dbReference>
<dbReference type="PRINTS" id="PR00838">
    <property type="entry name" value="V5ALLERGEN"/>
</dbReference>
<dbReference type="EMBL" id="GL379811">
    <property type="protein sequence ID" value="EGT43795.1"/>
    <property type="molecule type" value="Genomic_DNA"/>
</dbReference>
<dbReference type="InterPro" id="IPR014044">
    <property type="entry name" value="CAP_dom"/>
</dbReference>
<evidence type="ECO:0000256" key="1">
    <source>
        <dbReference type="SAM" id="SignalP"/>
    </source>
</evidence>
<feature type="chain" id="PRO_5003403835" description="SCP domain-containing protein" evidence="1">
    <location>
        <begin position="17"/>
        <end position="210"/>
    </location>
</feature>
<reference evidence="4" key="1">
    <citation type="submission" date="2011-07" db="EMBL/GenBank/DDBJ databases">
        <authorList>
            <consortium name="Caenorhabditis brenneri Sequencing and Analysis Consortium"/>
            <person name="Wilson R.K."/>
        </authorList>
    </citation>
    <scope>NUCLEOTIDE SEQUENCE [LARGE SCALE GENOMIC DNA]</scope>
    <source>
        <strain evidence="4">PB2801</strain>
    </source>
</reference>
<dbReference type="SUPFAM" id="SSF55797">
    <property type="entry name" value="PR-1-like"/>
    <property type="match status" value="1"/>
</dbReference>
<protein>
    <recommendedName>
        <fullName evidence="2">SCP domain-containing protein</fullName>
    </recommendedName>
</protein>